<keyword evidence="2" id="KW-1185">Reference proteome</keyword>
<dbReference type="EMBL" id="BAMD01000020">
    <property type="protein sequence ID" value="GAF03239.1"/>
    <property type="molecule type" value="Genomic_DNA"/>
</dbReference>
<dbReference type="Proteomes" id="UP000019402">
    <property type="component" value="Unassembled WGS sequence"/>
</dbReference>
<comment type="caution">
    <text evidence="1">The sequence shown here is derived from an EMBL/GenBank/DDBJ whole genome shotgun (WGS) entry which is preliminary data.</text>
</comment>
<dbReference type="PANTHER" id="PTHR36174:SF1">
    <property type="entry name" value="LIPID II:GLYCINE GLYCYLTRANSFERASE"/>
    <property type="match status" value="1"/>
</dbReference>
<dbReference type="AlphaFoldDB" id="W7YLI5"/>
<organism evidence="1 2">
    <name type="scientific">Saccharicrinis fermentans DSM 9555 = JCM 21142</name>
    <dbReference type="NCBI Taxonomy" id="869213"/>
    <lineage>
        <taxon>Bacteria</taxon>
        <taxon>Pseudomonadati</taxon>
        <taxon>Bacteroidota</taxon>
        <taxon>Bacteroidia</taxon>
        <taxon>Marinilabiliales</taxon>
        <taxon>Marinilabiliaceae</taxon>
        <taxon>Saccharicrinis</taxon>
    </lineage>
</organism>
<dbReference type="OrthoDB" id="9786422at2"/>
<evidence type="ECO:0008006" key="3">
    <source>
        <dbReference type="Google" id="ProtNLM"/>
    </source>
</evidence>
<dbReference type="eggNOG" id="COG5653">
    <property type="taxonomic scope" value="Bacteria"/>
</dbReference>
<gene>
    <name evidence="1" type="ORF">JCM21142_41906</name>
</gene>
<proteinExistence type="predicted"/>
<dbReference type="STRING" id="869213.GCA_000517085_00253"/>
<dbReference type="PANTHER" id="PTHR36174">
    <property type="entry name" value="LIPID II:GLYCINE GLYCYLTRANSFERASE"/>
    <property type="match status" value="1"/>
</dbReference>
<dbReference type="InterPro" id="IPR050644">
    <property type="entry name" value="PG_Glycine_Bridge_Synth"/>
</dbReference>
<reference evidence="1 2" key="1">
    <citation type="journal article" date="2014" name="Genome Announc.">
        <title>Draft Genome Sequence of Cytophaga fermentans JCM 21142T, a Facultative Anaerobe Isolated from Marine Mud.</title>
        <authorList>
            <person name="Starns D."/>
            <person name="Oshima K."/>
            <person name="Suda W."/>
            <person name="Iino T."/>
            <person name="Yuki M."/>
            <person name="Inoue J."/>
            <person name="Kitamura K."/>
            <person name="Iida T."/>
            <person name="Darby A."/>
            <person name="Hattori M."/>
            <person name="Ohkuma M."/>
        </authorList>
    </citation>
    <scope>NUCLEOTIDE SEQUENCE [LARGE SCALE GENOMIC DNA]</scope>
    <source>
        <strain evidence="1 2">JCM 21142</strain>
    </source>
</reference>
<evidence type="ECO:0000313" key="1">
    <source>
        <dbReference type="EMBL" id="GAF03239.1"/>
    </source>
</evidence>
<dbReference type="RefSeq" id="WP_027470326.1">
    <property type="nucleotide sequence ID" value="NZ_BAMD01000020.1"/>
</dbReference>
<dbReference type="Gene3D" id="3.40.630.30">
    <property type="match status" value="1"/>
</dbReference>
<dbReference type="SUPFAM" id="SSF55729">
    <property type="entry name" value="Acyl-CoA N-acyltransferases (Nat)"/>
    <property type="match status" value="1"/>
</dbReference>
<protein>
    <recommendedName>
        <fullName evidence="3">BioF2-like acetyltransferase domain-containing protein</fullName>
    </recommendedName>
</protein>
<accession>W7YLI5</accession>
<name>W7YLI5_9BACT</name>
<sequence>MLTEVDAKSFQQFFPVHPHPFIAASFLDLNSNKVDRLLFLVEDEGKPEIGLVVGVKDNKLLSPFSAPFGGFHFKKENMYSDKLDLFVMDLKSYILLHEYDSFRISLPPDIYHRTFNSKCVSAFYRAGFQNETPEITSYVHLDKFEGRYTQKNSREYYRQALRNKLKFACISDKDEIKEAYELIKENRAKFGRSIYMQLEDINNTANIWPVDFFKVCSAENDMLASAIFYRAHPEIVYAVFWGDNDMGRPLRAMDFLLFNLWSHYQKQGFKYVDLGISTEDGIPNPGLLRFKETHEAESSLRFIFGCHKEKH</sequence>
<evidence type="ECO:0000313" key="2">
    <source>
        <dbReference type="Proteomes" id="UP000019402"/>
    </source>
</evidence>
<dbReference type="InterPro" id="IPR016181">
    <property type="entry name" value="Acyl_CoA_acyltransferase"/>
</dbReference>